<dbReference type="RefSeq" id="WP_378051459.1">
    <property type="nucleotide sequence ID" value="NZ_JBHMDN010000034.1"/>
</dbReference>
<keyword evidence="3" id="KW-0173">Coenzyme A biosynthesis</keyword>
<comment type="similarity">
    <text evidence="3">Belongs to the CoaE family.</text>
</comment>
<keyword evidence="2 3" id="KW-0067">ATP-binding</keyword>
<comment type="caution">
    <text evidence="5">The sequence shown here is derived from an EMBL/GenBank/DDBJ whole genome shotgun (WGS) entry which is preliminary data.</text>
</comment>
<comment type="pathway">
    <text evidence="3">Cofactor biosynthesis; coenzyme A biosynthesis; CoA from (R)-pantothenate: step 5/5.</text>
</comment>
<dbReference type="PROSITE" id="PS51219">
    <property type="entry name" value="DPCK"/>
    <property type="match status" value="1"/>
</dbReference>
<comment type="subcellular location">
    <subcellularLocation>
        <location evidence="3">Cytoplasm</location>
    </subcellularLocation>
</comment>
<accession>A0ABW2F8F5</accession>
<dbReference type="InterPro" id="IPR001977">
    <property type="entry name" value="Depp_CoAkinase"/>
</dbReference>
<dbReference type="PANTHER" id="PTHR10695">
    <property type="entry name" value="DEPHOSPHO-COA KINASE-RELATED"/>
    <property type="match status" value="1"/>
</dbReference>
<dbReference type="SUPFAM" id="SSF52540">
    <property type="entry name" value="P-loop containing nucleoside triphosphate hydrolases"/>
    <property type="match status" value="1"/>
</dbReference>
<dbReference type="GO" id="GO:0004140">
    <property type="term" value="F:dephospho-CoA kinase activity"/>
    <property type="evidence" value="ECO:0007669"/>
    <property type="project" value="UniProtKB-EC"/>
</dbReference>
<dbReference type="NCBIfam" id="TIGR00152">
    <property type="entry name" value="dephospho-CoA kinase"/>
    <property type="match status" value="1"/>
</dbReference>
<gene>
    <name evidence="3 5" type="primary">coaE</name>
    <name evidence="5" type="ORF">ACFQMJ_13250</name>
</gene>
<keyword evidence="3 5" id="KW-0808">Transferase</keyword>
<sequence length="198" mass="22146">MNIGLTGGIATGKSTVAKLLTERGALLIDLDKIAREVVEPGQPALLAIAERFGQAVLQPDGSLDRKRLGSIVFADSAERKALEAITHPAIRAVMKERMARGETEEPDRLVVVDVPLLYESKLESYFHRVMVVYAPRETQLDRLIERDGLSREEAEQRLAAQMDIEEKKRRADVLIDNGGTPEETNRQIERFWRETGLG</sequence>
<evidence type="ECO:0000256" key="3">
    <source>
        <dbReference type="HAMAP-Rule" id="MF_00376"/>
    </source>
</evidence>
<dbReference type="EC" id="2.7.1.24" evidence="3 4"/>
<dbReference type="EMBL" id="JBHTAI010000007">
    <property type="protein sequence ID" value="MFC7149497.1"/>
    <property type="molecule type" value="Genomic_DNA"/>
</dbReference>
<dbReference type="Pfam" id="PF01121">
    <property type="entry name" value="CoaE"/>
    <property type="match status" value="1"/>
</dbReference>
<keyword evidence="3" id="KW-0963">Cytoplasm</keyword>
<dbReference type="CDD" id="cd02022">
    <property type="entry name" value="DPCK"/>
    <property type="match status" value="1"/>
</dbReference>
<proteinExistence type="inferred from homology"/>
<evidence type="ECO:0000313" key="6">
    <source>
        <dbReference type="Proteomes" id="UP001596378"/>
    </source>
</evidence>
<reference evidence="6" key="1">
    <citation type="journal article" date="2019" name="Int. J. Syst. Evol. Microbiol.">
        <title>The Global Catalogue of Microorganisms (GCM) 10K type strain sequencing project: providing services to taxonomists for standard genome sequencing and annotation.</title>
        <authorList>
            <consortium name="The Broad Institute Genomics Platform"/>
            <consortium name="The Broad Institute Genome Sequencing Center for Infectious Disease"/>
            <person name="Wu L."/>
            <person name="Ma J."/>
        </authorList>
    </citation>
    <scope>NUCLEOTIDE SEQUENCE [LARGE SCALE GENOMIC DNA]</scope>
    <source>
        <strain evidence="6">KCTC 12907</strain>
    </source>
</reference>
<feature type="binding site" evidence="3">
    <location>
        <begin position="10"/>
        <end position="15"/>
    </location>
    <ligand>
        <name>ATP</name>
        <dbReference type="ChEBI" id="CHEBI:30616"/>
    </ligand>
</feature>
<keyword evidence="3 5" id="KW-0418">Kinase</keyword>
<evidence type="ECO:0000256" key="4">
    <source>
        <dbReference type="NCBIfam" id="TIGR00152"/>
    </source>
</evidence>
<dbReference type="NCBIfam" id="NF002879">
    <property type="entry name" value="PRK03333.1"/>
    <property type="match status" value="1"/>
</dbReference>
<dbReference type="Gene3D" id="3.40.50.300">
    <property type="entry name" value="P-loop containing nucleotide triphosphate hydrolases"/>
    <property type="match status" value="1"/>
</dbReference>
<organism evidence="5 6">
    <name type="scientific">Cohnella cellulosilytica</name>
    <dbReference type="NCBI Taxonomy" id="986710"/>
    <lineage>
        <taxon>Bacteria</taxon>
        <taxon>Bacillati</taxon>
        <taxon>Bacillota</taxon>
        <taxon>Bacilli</taxon>
        <taxon>Bacillales</taxon>
        <taxon>Paenibacillaceae</taxon>
        <taxon>Cohnella</taxon>
    </lineage>
</organism>
<dbReference type="InterPro" id="IPR027417">
    <property type="entry name" value="P-loop_NTPase"/>
</dbReference>
<evidence type="ECO:0000256" key="2">
    <source>
        <dbReference type="ARBA" id="ARBA00022840"/>
    </source>
</evidence>
<comment type="function">
    <text evidence="3">Catalyzes the phosphorylation of the 3'-hydroxyl group of dephosphocoenzyme A to form coenzyme A.</text>
</comment>
<dbReference type="Proteomes" id="UP001596378">
    <property type="component" value="Unassembled WGS sequence"/>
</dbReference>
<comment type="catalytic activity">
    <reaction evidence="3">
        <text>3'-dephospho-CoA + ATP = ADP + CoA + H(+)</text>
        <dbReference type="Rhea" id="RHEA:18245"/>
        <dbReference type="ChEBI" id="CHEBI:15378"/>
        <dbReference type="ChEBI" id="CHEBI:30616"/>
        <dbReference type="ChEBI" id="CHEBI:57287"/>
        <dbReference type="ChEBI" id="CHEBI:57328"/>
        <dbReference type="ChEBI" id="CHEBI:456216"/>
        <dbReference type="EC" id="2.7.1.24"/>
    </reaction>
</comment>
<name>A0ABW2F8F5_9BACL</name>
<dbReference type="PANTHER" id="PTHR10695:SF46">
    <property type="entry name" value="BIFUNCTIONAL COENZYME A SYNTHASE-RELATED"/>
    <property type="match status" value="1"/>
</dbReference>
<evidence type="ECO:0000313" key="5">
    <source>
        <dbReference type="EMBL" id="MFC7149497.1"/>
    </source>
</evidence>
<keyword evidence="6" id="KW-1185">Reference proteome</keyword>
<keyword evidence="1 3" id="KW-0547">Nucleotide-binding</keyword>
<dbReference type="HAMAP" id="MF_00376">
    <property type="entry name" value="Dephospho_CoA_kinase"/>
    <property type="match status" value="1"/>
</dbReference>
<evidence type="ECO:0000256" key="1">
    <source>
        <dbReference type="ARBA" id="ARBA00022741"/>
    </source>
</evidence>
<protein>
    <recommendedName>
        <fullName evidence="3 4">Dephospho-CoA kinase</fullName>
        <ecNumber evidence="3 4">2.7.1.24</ecNumber>
    </recommendedName>
    <alternativeName>
        <fullName evidence="3">Dephosphocoenzyme A kinase</fullName>
    </alternativeName>
</protein>